<reference evidence="1" key="1">
    <citation type="submission" date="2021-01" db="EMBL/GenBank/DDBJ databases">
        <authorList>
            <person name="Corre E."/>
            <person name="Pelletier E."/>
            <person name="Niang G."/>
            <person name="Scheremetjew M."/>
            <person name="Finn R."/>
            <person name="Kale V."/>
            <person name="Holt S."/>
            <person name="Cochrane G."/>
            <person name="Meng A."/>
            <person name="Brown T."/>
            <person name="Cohen L."/>
        </authorList>
    </citation>
    <scope>NUCLEOTIDE SEQUENCE</scope>
    <source>
        <strain evidence="1">CCMP2084</strain>
    </source>
</reference>
<sequence>MGTALSKNLSQVMYVAERGVFPFLIIDDALLETCKADFNDVQIKLKLAKLNYEHDLKVYGAKLKDMHVKLVKVQFIVGFLKNEPEYILAHIDFEKFNEAGWKKAEEVTDLTIQMTILIALCLPEPLGGIASMVVPIIGDLIKEGESIAEYQKATATMRHNLSEIATAASQLHTQGEKANQESVLVDNFNDNALKAIGESNWSDIPADKSLRFNEALTSLATATPSTIGAVADELLSAKDSILILKLWNSKEKLQKDIESIR</sequence>
<gene>
    <name evidence="1" type="ORF">ASEP1449_LOCUS2611</name>
</gene>
<dbReference type="EMBL" id="HBHQ01003937">
    <property type="protein sequence ID" value="CAD9810787.1"/>
    <property type="molecule type" value="Transcribed_RNA"/>
</dbReference>
<accession>A0A7S2U9N5</accession>
<protein>
    <submittedName>
        <fullName evidence="1">Uncharacterized protein</fullName>
    </submittedName>
</protein>
<name>A0A7S2U9N5_9STRA</name>
<dbReference type="AlphaFoldDB" id="A0A7S2U9N5"/>
<organism evidence="1">
    <name type="scientific">Attheya septentrionalis</name>
    <dbReference type="NCBI Taxonomy" id="420275"/>
    <lineage>
        <taxon>Eukaryota</taxon>
        <taxon>Sar</taxon>
        <taxon>Stramenopiles</taxon>
        <taxon>Ochrophyta</taxon>
        <taxon>Bacillariophyta</taxon>
        <taxon>Coscinodiscophyceae</taxon>
        <taxon>Chaetocerotophycidae</taxon>
        <taxon>Chaetocerotales</taxon>
        <taxon>Attheyaceae</taxon>
        <taxon>Attheya</taxon>
    </lineage>
</organism>
<proteinExistence type="predicted"/>
<evidence type="ECO:0000313" key="1">
    <source>
        <dbReference type="EMBL" id="CAD9810787.1"/>
    </source>
</evidence>